<protein>
    <submittedName>
        <fullName evidence="1">Uncharacterized protein</fullName>
    </submittedName>
</protein>
<gene>
    <name evidence="1" type="ORF">GBF38_015414</name>
</gene>
<name>A0ACB7ELB5_NIBAL</name>
<evidence type="ECO:0000313" key="2">
    <source>
        <dbReference type="Proteomes" id="UP000805704"/>
    </source>
</evidence>
<comment type="caution">
    <text evidence="1">The sequence shown here is derived from an EMBL/GenBank/DDBJ whole genome shotgun (WGS) entry which is preliminary data.</text>
</comment>
<dbReference type="EMBL" id="CM024793">
    <property type="protein sequence ID" value="KAG8002829.1"/>
    <property type="molecule type" value="Genomic_DNA"/>
</dbReference>
<evidence type="ECO:0000313" key="1">
    <source>
        <dbReference type="EMBL" id="KAG8002829.1"/>
    </source>
</evidence>
<sequence length="89" mass="9519">MAAPLPGFTPLLLSSLALHLLLLGPLFALTPGTGNTGGASNRWTPGLCYRDAGKVSQQQQQQQCEEAGESPREQLESTPKQVDRRADSD</sequence>
<dbReference type="Proteomes" id="UP000805704">
    <property type="component" value="Chromosome 5"/>
</dbReference>
<keyword evidence="2" id="KW-1185">Reference proteome</keyword>
<proteinExistence type="predicted"/>
<organism evidence="1 2">
    <name type="scientific">Nibea albiflora</name>
    <name type="common">Yellow drum</name>
    <name type="synonym">Corvina albiflora</name>
    <dbReference type="NCBI Taxonomy" id="240163"/>
    <lineage>
        <taxon>Eukaryota</taxon>
        <taxon>Metazoa</taxon>
        <taxon>Chordata</taxon>
        <taxon>Craniata</taxon>
        <taxon>Vertebrata</taxon>
        <taxon>Euteleostomi</taxon>
        <taxon>Actinopterygii</taxon>
        <taxon>Neopterygii</taxon>
        <taxon>Teleostei</taxon>
        <taxon>Neoteleostei</taxon>
        <taxon>Acanthomorphata</taxon>
        <taxon>Eupercaria</taxon>
        <taxon>Sciaenidae</taxon>
        <taxon>Nibea</taxon>
    </lineage>
</organism>
<accession>A0ACB7ELB5</accession>
<reference evidence="1" key="1">
    <citation type="submission" date="2020-04" db="EMBL/GenBank/DDBJ databases">
        <title>A chromosome-scale assembly and high-density genetic map of the yellow drum (Nibea albiflora) genome.</title>
        <authorList>
            <person name="Xu D."/>
            <person name="Zhang W."/>
            <person name="Chen R."/>
            <person name="Tan P."/>
            <person name="Wang L."/>
            <person name="Song H."/>
            <person name="Tian L."/>
            <person name="Zhu Q."/>
            <person name="Wang B."/>
        </authorList>
    </citation>
    <scope>NUCLEOTIDE SEQUENCE</scope>
    <source>
        <strain evidence="1">ZJHYS-2018</strain>
    </source>
</reference>